<feature type="compositionally biased region" description="Acidic residues" evidence="1">
    <location>
        <begin position="198"/>
        <end position="214"/>
    </location>
</feature>
<feature type="region of interest" description="Disordered" evidence="1">
    <location>
        <begin position="120"/>
        <end position="237"/>
    </location>
</feature>
<accession>A0A8H7IUS4</accession>
<sequence>MSPEQLADMTNSLKLEDHTRVVPSQHLDDGADGTEGGEQPCCVTIQPDGDDAEKVTEHDGIAPASAATDPASAVDGASPPATPLGAVHGPAAAADGADCASAHEHMPVAFEGEVPAGVHQVLPAGTRPGTPASITSTSRSVSPMFFPPGSNDAAAVDDTDDSDNNKSKENAGKKPTKKKAHQKRSKRVVFIPGPPTDDSTDPDTDSDYSPEEGETVPRPWKEKDYSGYRKQLWASGG</sequence>
<feature type="compositionally biased region" description="Basic residues" evidence="1">
    <location>
        <begin position="174"/>
        <end position="187"/>
    </location>
</feature>
<dbReference type="Proteomes" id="UP000651452">
    <property type="component" value="Unassembled WGS sequence"/>
</dbReference>
<organism evidence="2 3">
    <name type="scientific">Ascochyta lentis</name>
    <dbReference type="NCBI Taxonomy" id="205686"/>
    <lineage>
        <taxon>Eukaryota</taxon>
        <taxon>Fungi</taxon>
        <taxon>Dikarya</taxon>
        <taxon>Ascomycota</taxon>
        <taxon>Pezizomycotina</taxon>
        <taxon>Dothideomycetes</taxon>
        <taxon>Pleosporomycetidae</taxon>
        <taxon>Pleosporales</taxon>
        <taxon>Pleosporineae</taxon>
        <taxon>Didymellaceae</taxon>
        <taxon>Ascochyta</taxon>
    </lineage>
</organism>
<feature type="compositionally biased region" description="Polar residues" evidence="1">
    <location>
        <begin position="132"/>
        <end position="141"/>
    </location>
</feature>
<feature type="compositionally biased region" description="Low complexity" evidence="1">
    <location>
        <begin position="62"/>
        <end position="73"/>
    </location>
</feature>
<dbReference type="AlphaFoldDB" id="A0A8H7IUS4"/>
<reference evidence="2" key="1">
    <citation type="submission" date="2018-12" db="EMBL/GenBank/DDBJ databases">
        <authorList>
            <person name="Syme R.A."/>
            <person name="Farfan-Caceres L."/>
            <person name="Lichtenzveig J."/>
        </authorList>
    </citation>
    <scope>NUCLEOTIDE SEQUENCE</scope>
    <source>
        <strain evidence="2">Al4</strain>
    </source>
</reference>
<reference evidence="2" key="2">
    <citation type="submission" date="2020-09" db="EMBL/GenBank/DDBJ databases">
        <title>Reference genome assembly for Australian Ascochyta lentis isolate Al4.</title>
        <authorList>
            <person name="Lee R.C."/>
            <person name="Farfan-Caceres L.M."/>
            <person name="Debler J.W."/>
            <person name="Williams A.H."/>
            <person name="Henares B.M."/>
        </authorList>
    </citation>
    <scope>NUCLEOTIDE SEQUENCE</scope>
    <source>
        <strain evidence="2">Al4</strain>
    </source>
</reference>
<gene>
    <name evidence="2" type="ORF">EKO04_011626</name>
</gene>
<proteinExistence type="predicted"/>
<comment type="caution">
    <text evidence="2">The sequence shown here is derived from an EMBL/GenBank/DDBJ whole genome shotgun (WGS) entry which is preliminary data.</text>
</comment>
<name>A0A8H7IUS4_9PLEO</name>
<keyword evidence="3" id="KW-1185">Reference proteome</keyword>
<protein>
    <submittedName>
        <fullName evidence="2">Uncharacterized protein</fullName>
    </submittedName>
</protein>
<evidence type="ECO:0000313" key="2">
    <source>
        <dbReference type="EMBL" id="KAF9690416.1"/>
    </source>
</evidence>
<feature type="region of interest" description="Disordered" evidence="1">
    <location>
        <begin position="1"/>
        <end position="92"/>
    </location>
</feature>
<dbReference type="EMBL" id="RZGK01000024">
    <property type="protein sequence ID" value="KAF9690416.1"/>
    <property type="molecule type" value="Genomic_DNA"/>
</dbReference>
<evidence type="ECO:0000256" key="1">
    <source>
        <dbReference type="SAM" id="MobiDB-lite"/>
    </source>
</evidence>
<evidence type="ECO:0000313" key="3">
    <source>
        <dbReference type="Proteomes" id="UP000651452"/>
    </source>
</evidence>
<feature type="compositionally biased region" description="Basic and acidic residues" evidence="1">
    <location>
        <begin position="163"/>
        <end position="172"/>
    </location>
</feature>